<keyword evidence="2" id="KW-1185">Reference proteome</keyword>
<organism evidence="1 2">
    <name type="scientific">Legionella londiniensis</name>
    <dbReference type="NCBI Taxonomy" id="45068"/>
    <lineage>
        <taxon>Bacteria</taxon>
        <taxon>Pseudomonadati</taxon>
        <taxon>Pseudomonadota</taxon>
        <taxon>Gammaproteobacteria</taxon>
        <taxon>Legionellales</taxon>
        <taxon>Legionellaceae</taxon>
        <taxon>Legionella</taxon>
    </lineage>
</organism>
<protein>
    <submittedName>
        <fullName evidence="1">Uncharacterized protein</fullName>
    </submittedName>
</protein>
<dbReference type="STRING" id="45068.Llon_1270"/>
<evidence type="ECO:0000313" key="1">
    <source>
        <dbReference type="EMBL" id="KTD21172.1"/>
    </source>
</evidence>
<dbReference type="EMBL" id="LNYK01000016">
    <property type="protein sequence ID" value="KTD21172.1"/>
    <property type="molecule type" value="Genomic_DNA"/>
</dbReference>
<reference evidence="1 2" key="1">
    <citation type="submission" date="2015-11" db="EMBL/GenBank/DDBJ databases">
        <title>Genomic analysis of 38 Legionella species identifies large and diverse effector repertoires.</title>
        <authorList>
            <person name="Burstein D."/>
            <person name="Amaro F."/>
            <person name="Zusman T."/>
            <person name="Lifshitz Z."/>
            <person name="Cohen O."/>
            <person name="Gilbert J.A."/>
            <person name="Pupko T."/>
            <person name="Shuman H.A."/>
            <person name="Segal G."/>
        </authorList>
    </citation>
    <scope>NUCLEOTIDE SEQUENCE [LARGE SCALE GENOMIC DNA]</scope>
    <source>
        <strain evidence="1 2">ATCC 49505</strain>
    </source>
</reference>
<dbReference type="RefSeq" id="WP_058529270.1">
    <property type="nucleotide sequence ID" value="NZ_CAAAHZ010000003.1"/>
</dbReference>
<proteinExistence type="predicted"/>
<dbReference type="AlphaFoldDB" id="A0A0W0VM39"/>
<name>A0A0W0VM39_9GAMM</name>
<accession>A0A0W0VM39</accession>
<comment type="caution">
    <text evidence="1">The sequence shown here is derived from an EMBL/GenBank/DDBJ whole genome shotgun (WGS) entry which is preliminary data.</text>
</comment>
<sequence length="134" mass="15858">MYRFFDSLKEIFWRKSAQVSSKSLADQVTGITKKEHLLPLETSDMNMQKLSDEISWLKDKLAKSSPSTSLQYIDQLETIELICRDYETESRIEIKSLEDLFTPEEFLKFKKEFQKIFQDDQLEKTDLVLAYSKK</sequence>
<evidence type="ECO:0000313" key="2">
    <source>
        <dbReference type="Proteomes" id="UP000054997"/>
    </source>
</evidence>
<dbReference type="Proteomes" id="UP000054997">
    <property type="component" value="Unassembled WGS sequence"/>
</dbReference>
<gene>
    <name evidence="1" type="ORF">Llon_1270</name>
</gene>
<dbReference type="PATRIC" id="fig|45068.5.peg.1375"/>